<organism evidence="2 3">
    <name type="scientific">Methylorubrum suomiense</name>
    <dbReference type="NCBI Taxonomy" id="144191"/>
    <lineage>
        <taxon>Bacteria</taxon>
        <taxon>Pseudomonadati</taxon>
        <taxon>Pseudomonadota</taxon>
        <taxon>Alphaproteobacteria</taxon>
        <taxon>Hyphomicrobiales</taxon>
        <taxon>Methylobacteriaceae</taxon>
        <taxon>Methylorubrum</taxon>
    </lineage>
</organism>
<keyword evidence="1" id="KW-1133">Transmembrane helix</keyword>
<proteinExistence type="predicted"/>
<comment type="caution">
    <text evidence="2">The sequence shown here is derived from an EMBL/GenBank/DDBJ whole genome shotgun (WGS) entry which is preliminary data.</text>
</comment>
<gene>
    <name evidence="2" type="ORF">BGCPKDLD_0903</name>
</gene>
<name>A0ABQ4USI9_9HYPH</name>
<dbReference type="RefSeq" id="WP_238307636.1">
    <property type="nucleotide sequence ID" value="NZ_BPRE01000002.1"/>
</dbReference>
<accession>A0ABQ4USI9</accession>
<keyword evidence="1" id="KW-0472">Membrane</keyword>
<protein>
    <submittedName>
        <fullName evidence="2">Uncharacterized protein</fullName>
    </submittedName>
</protein>
<evidence type="ECO:0000313" key="3">
    <source>
        <dbReference type="Proteomes" id="UP001055093"/>
    </source>
</evidence>
<evidence type="ECO:0000256" key="1">
    <source>
        <dbReference type="SAM" id="Phobius"/>
    </source>
</evidence>
<sequence>MRAALALVAGGPGRVSISAAAIVAIAFVLAGHGWDLARAAWHASLFVSGFVGVWAVLALIAQAAGVADDTTPSSTAAKEASHD</sequence>
<keyword evidence="1" id="KW-0812">Transmembrane</keyword>
<dbReference type="Proteomes" id="UP001055093">
    <property type="component" value="Unassembled WGS sequence"/>
</dbReference>
<reference evidence="2" key="1">
    <citation type="journal article" date="2021" name="Front. Microbiol.">
        <title>Comprehensive Comparative Genomics and Phenotyping of Methylobacterium Species.</title>
        <authorList>
            <person name="Alessa O."/>
            <person name="Ogura Y."/>
            <person name="Fujitani Y."/>
            <person name="Takami H."/>
            <person name="Hayashi T."/>
            <person name="Sahin N."/>
            <person name="Tani A."/>
        </authorList>
    </citation>
    <scope>NUCLEOTIDE SEQUENCE</scope>
    <source>
        <strain evidence="2">DSM 14458</strain>
    </source>
</reference>
<dbReference type="EMBL" id="BPRE01000002">
    <property type="protein sequence ID" value="GJE74334.1"/>
    <property type="molecule type" value="Genomic_DNA"/>
</dbReference>
<keyword evidence="3" id="KW-1185">Reference proteome</keyword>
<reference evidence="2" key="2">
    <citation type="submission" date="2021-08" db="EMBL/GenBank/DDBJ databases">
        <authorList>
            <person name="Tani A."/>
            <person name="Ola A."/>
            <person name="Ogura Y."/>
            <person name="Katsura K."/>
            <person name="Hayashi T."/>
        </authorList>
    </citation>
    <scope>NUCLEOTIDE SEQUENCE</scope>
    <source>
        <strain evidence="2">DSM 14458</strain>
    </source>
</reference>
<feature type="transmembrane region" description="Helical" evidence="1">
    <location>
        <begin position="40"/>
        <end position="61"/>
    </location>
</feature>
<evidence type="ECO:0000313" key="2">
    <source>
        <dbReference type="EMBL" id="GJE74334.1"/>
    </source>
</evidence>